<gene>
    <name evidence="1" type="ORF">ACFP1B_30945</name>
</gene>
<keyword evidence="2" id="KW-1185">Reference proteome</keyword>
<reference evidence="2" key="1">
    <citation type="journal article" date="2019" name="Int. J. Syst. Evol. Microbiol.">
        <title>The Global Catalogue of Microorganisms (GCM) 10K type strain sequencing project: providing services to taxonomists for standard genome sequencing and annotation.</title>
        <authorList>
            <consortium name="The Broad Institute Genomics Platform"/>
            <consortium name="The Broad Institute Genome Sequencing Center for Infectious Disease"/>
            <person name="Wu L."/>
            <person name="Ma J."/>
        </authorList>
    </citation>
    <scope>NUCLEOTIDE SEQUENCE [LARGE SCALE GENOMIC DNA]</scope>
    <source>
        <strain evidence="2">JCM 4147</strain>
    </source>
</reference>
<evidence type="ECO:0000313" key="2">
    <source>
        <dbReference type="Proteomes" id="UP001596200"/>
    </source>
</evidence>
<accession>A0ABW1GW60</accession>
<comment type="caution">
    <text evidence="1">The sequence shown here is derived from an EMBL/GenBank/DDBJ whole genome shotgun (WGS) entry which is preliminary data.</text>
</comment>
<dbReference type="RefSeq" id="WP_344511936.1">
    <property type="nucleotide sequence ID" value="NZ_BAAATU010000022.1"/>
</dbReference>
<dbReference type="EMBL" id="JBHSPU010000030">
    <property type="protein sequence ID" value="MFC5917812.1"/>
    <property type="molecule type" value="Genomic_DNA"/>
</dbReference>
<dbReference type="Proteomes" id="UP001596200">
    <property type="component" value="Unassembled WGS sequence"/>
</dbReference>
<organism evidence="1 2">
    <name type="scientific">Streptomyces pulveraceus</name>
    <dbReference type="NCBI Taxonomy" id="68258"/>
    <lineage>
        <taxon>Bacteria</taxon>
        <taxon>Bacillati</taxon>
        <taxon>Actinomycetota</taxon>
        <taxon>Actinomycetes</taxon>
        <taxon>Kitasatosporales</taxon>
        <taxon>Streptomycetaceae</taxon>
        <taxon>Streptomyces</taxon>
    </lineage>
</organism>
<sequence length="178" mass="20623">MARANHLKPSYLHEYLCGPPYWFGKPILDRLAAVSGRSPDALDRALVDASSRRGRFKPTARYARRFPFHGRRYLRYRIARDAYRGMPMRLLAQRHGVQRWVVHRALDTAQPLLPGTRRGADPISSEISDLLEGMIAAGHNTRQMWAELLDNHEYSISYGALAYHLRNTRSWQQRLRQA</sequence>
<evidence type="ECO:0000313" key="1">
    <source>
        <dbReference type="EMBL" id="MFC5917812.1"/>
    </source>
</evidence>
<protein>
    <submittedName>
        <fullName evidence="1">Uncharacterized protein</fullName>
    </submittedName>
</protein>
<name>A0ABW1GW60_9ACTN</name>
<proteinExistence type="predicted"/>